<sequence>MSNNSRDLKNARQSKLDTTTTLSERLSEQIDDLIRRAETTESILHDDKSAIDAYSKELEDLINENERLELEVGGHEVHVTAKDLEMEQRLTGFVEADLDERMETLASLHRQLADTLAETAARRHPGRVRHTMGTAM</sequence>
<feature type="compositionally biased region" description="Polar residues" evidence="2">
    <location>
        <begin position="11"/>
        <end position="22"/>
    </location>
</feature>
<dbReference type="AlphaFoldDB" id="A0A9D4KPW8"/>
<feature type="compositionally biased region" description="Basic and acidic residues" evidence="2">
    <location>
        <begin position="1"/>
        <end position="10"/>
    </location>
</feature>
<protein>
    <submittedName>
        <fullName evidence="3">Uncharacterized protein</fullName>
    </submittedName>
</protein>
<name>A0A9D4KPW8_DREPO</name>
<comment type="caution">
    <text evidence="3">The sequence shown here is derived from an EMBL/GenBank/DDBJ whole genome shotgun (WGS) entry which is preliminary data.</text>
</comment>
<evidence type="ECO:0000313" key="4">
    <source>
        <dbReference type="Proteomes" id="UP000828390"/>
    </source>
</evidence>
<evidence type="ECO:0000313" key="3">
    <source>
        <dbReference type="EMBL" id="KAH3843651.1"/>
    </source>
</evidence>
<reference evidence="3" key="2">
    <citation type="submission" date="2020-11" db="EMBL/GenBank/DDBJ databases">
        <authorList>
            <person name="McCartney M.A."/>
            <person name="Auch B."/>
            <person name="Kono T."/>
            <person name="Mallez S."/>
            <person name="Becker A."/>
            <person name="Gohl D.M."/>
            <person name="Silverstein K.A.T."/>
            <person name="Koren S."/>
            <person name="Bechman K.B."/>
            <person name="Herman A."/>
            <person name="Abrahante J.E."/>
            <person name="Garbe J."/>
        </authorList>
    </citation>
    <scope>NUCLEOTIDE SEQUENCE</scope>
    <source>
        <strain evidence="3">Duluth1</strain>
        <tissue evidence="3">Whole animal</tissue>
    </source>
</reference>
<feature type="coiled-coil region" evidence="1">
    <location>
        <begin position="23"/>
        <end position="78"/>
    </location>
</feature>
<evidence type="ECO:0000256" key="1">
    <source>
        <dbReference type="SAM" id="Coils"/>
    </source>
</evidence>
<keyword evidence="4" id="KW-1185">Reference proteome</keyword>
<reference evidence="3" key="1">
    <citation type="journal article" date="2019" name="bioRxiv">
        <title>The Genome of the Zebra Mussel, Dreissena polymorpha: A Resource for Invasive Species Research.</title>
        <authorList>
            <person name="McCartney M.A."/>
            <person name="Auch B."/>
            <person name="Kono T."/>
            <person name="Mallez S."/>
            <person name="Zhang Y."/>
            <person name="Obille A."/>
            <person name="Becker A."/>
            <person name="Abrahante J.E."/>
            <person name="Garbe J."/>
            <person name="Badalamenti J.P."/>
            <person name="Herman A."/>
            <person name="Mangelson H."/>
            <person name="Liachko I."/>
            <person name="Sullivan S."/>
            <person name="Sone E.D."/>
            <person name="Koren S."/>
            <person name="Silverstein K.A.T."/>
            <person name="Beckman K.B."/>
            <person name="Gohl D.M."/>
        </authorList>
    </citation>
    <scope>NUCLEOTIDE SEQUENCE</scope>
    <source>
        <strain evidence="3">Duluth1</strain>
        <tissue evidence="3">Whole animal</tissue>
    </source>
</reference>
<dbReference type="EMBL" id="JAIWYP010000004">
    <property type="protein sequence ID" value="KAH3843651.1"/>
    <property type="molecule type" value="Genomic_DNA"/>
</dbReference>
<organism evidence="3 4">
    <name type="scientific">Dreissena polymorpha</name>
    <name type="common">Zebra mussel</name>
    <name type="synonym">Mytilus polymorpha</name>
    <dbReference type="NCBI Taxonomy" id="45954"/>
    <lineage>
        <taxon>Eukaryota</taxon>
        <taxon>Metazoa</taxon>
        <taxon>Spiralia</taxon>
        <taxon>Lophotrochozoa</taxon>
        <taxon>Mollusca</taxon>
        <taxon>Bivalvia</taxon>
        <taxon>Autobranchia</taxon>
        <taxon>Heteroconchia</taxon>
        <taxon>Euheterodonta</taxon>
        <taxon>Imparidentia</taxon>
        <taxon>Neoheterodontei</taxon>
        <taxon>Myida</taxon>
        <taxon>Dreissenoidea</taxon>
        <taxon>Dreissenidae</taxon>
        <taxon>Dreissena</taxon>
    </lineage>
</organism>
<keyword evidence="1" id="KW-0175">Coiled coil</keyword>
<evidence type="ECO:0000256" key="2">
    <source>
        <dbReference type="SAM" id="MobiDB-lite"/>
    </source>
</evidence>
<feature type="region of interest" description="Disordered" evidence="2">
    <location>
        <begin position="1"/>
        <end position="22"/>
    </location>
</feature>
<accession>A0A9D4KPW8</accession>
<gene>
    <name evidence="3" type="ORF">DPMN_117177</name>
</gene>
<dbReference type="Proteomes" id="UP000828390">
    <property type="component" value="Unassembled WGS sequence"/>
</dbReference>
<proteinExistence type="predicted"/>